<comment type="caution">
    <text evidence="2">The sequence shown here is derived from an EMBL/GenBank/DDBJ whole genome shotgun (WGS) entry which is preliminary data.</text>
</comment>
<evidence type="ECO:0008006" key="4">
    <source>
        <dbReference type="Google" id="ProtNLM"/>
    </source>
</evidence>
<protein>
    <recommendedName>
        <fullName evidence="4">Lipoprotein</fullName>
    </recommendedName>
</protein>
<proteinExistence type="predicted"/>
<dbReference type="Proteomes" id="UP000053748">
    <property type="component" value="Unassembled WGS sequence"/>
</dbReference>
<name>A0A2J9UWW8_VIBMI</name>
<keyword evidence="3" id="KW-1185">Reference proteome</keyword>
<sequence>MKTYMMFVLVSLSVLGGCANDAPMGQYVAKLKAEQTYNPDASQENKDIIPYGSGEKMDSAYQVYLDKKTESMSSSSSQVINGSN</sequence>
<dbReference type="OrthoDB" id="5879433at2"/>
<evidence type="ECO:0000313" key="2">
    <source>
        <dbReference type="EMBL" id="PNM56005.1"/>
    </source>
</evidence>
<reference evidence="2" key="1">
    <citation type="submission" date="2017-12" db="EMBL/GenBank/DDBJ databases">
        <title>FDA dAtabase for Regulatory Grade micrObial Sequences (FDA-ARGOS): Supporting development and validation of Infectious Disease Dx tests.</title>
        <authorList>
            <person name="Hoffmann M."/>
            <person name="Allard M."/>
            <person name="Evans P."/>
            <person name="Brown E."/>
            <person name="Tallon L.J."/>
            <person name="Sadzewicz L."/>
            <person name="Sengamalay N."/>
            <person name="Ott S."/>
            <person name="Godinez A."/>
            <person name="Nagaraj S."/>
            <person name="Vavikolanu K."/>
            <person name="Aluvathingal J."/>
            <person name="Nadendla S."/>
            <person name="Hobson J."/>
            <person name="Sichtig H."/>
        </authorList>
    </citation>
    <scope>NUCLEOTIDE SEQUENCE [LARGE SCALE GENOMIC DNA]</scope>
    <source>
        <strain evidence="2">FDAARGOS_113</strain>
    </source>
</reference>
<dbReference type="PROSITE" id="PS51257">
    <property type="entry name" value="PROKAR_LIPOPROTEIN"/>
    <property type="match status" value="1"/>
</dbReference>
<accession>A0A2J9UWW8</accession>
<organism evidence="2 3">
    <name type="scientific">Vibrio mimicus</name>
    <dbReference type="NCBI Taxonomy" id="674"/>
    <lineage>
        <taxon>Bacteria</taxon>
        <taxon>Pseudomonadati</taxon>
        <taxon>Pseudomonadota</taxon>
        <taxon>Gammaproteobacteria</taxon>
        <taxon>Vibrionales</taxon>
        <taxon>Vibrionaceae</taxon>
        <taxon>Vibrio</taxon>
    </lineage>
</organism>
<dbReference type="EMBL" id="LOSJ02000002">
    <property type="protein sequence ID" value="PNM56005.1"/>
    <property type="molecule type" value="Genomic_DNA"/>
</dbReference>
<dbReference type="STRING" id="674.VM_06145"/>
<dbReference type="RefSeq" id="WP_005512626.1">
    <property type="nucleotide sequence ID" value="NZ_CAWMSS010000001.1"/>
</dbReference>
<evidence type="ECO:0000313" key="3">
    <source>
        <dbReference type="Proteomes" id="UP000053748"/>
    </source>
</evidence>
<feature type="chain" id="PRO_5014463907" description="Lipoprotein" evidence="1">
    <location>
        <begin position="20"/>
        <end position="84"/>
    </location>
</feature>
<evidence type="ECO:0000256" key="1">
    <source>
        <dbReference type="SAM" id="SignalP"/>
    </source>
</evidence>
<dbReference type="AlphaFoldDB" id="A0A2J9UWW8"/>
<feature type="signal peptide" evidence="1">
    <location>
        <begin position="1"/>
        <end position="19"/>
    </location>
</feature>
<dbReference type="GeneID" id="93952325"/>
<gene>
    <name evidence="2" type="ORF">AL544_007925</name>
</gene>
<keyword evidence="1" id="KW-0732">Signal</keyword>